<evidence type="ECO:0000313" key="2">
    <source>
        <dbReference type="EMBL" id="MXO48593.1"/>
    </source>
</evidence>
<evidence type="ECO:0000313" key="3">
    <source>
        <dbReference type="Proteomes" id="UP000448199"/>
    </source>
</evidence>
<accession>A0A844XTX6</accession>
<gene>
    <name evidence="2" type="ORF">GRI69_10015</name>
</gene>
<sequence>MLRLILCLSALMLATSVQAQDREVPYWASLRADEINMRVGPSADYKIDWVYRRRGLPVKVVRVMEGWRLIEDPDGARGWVASRLLDPDRGAVVIGKSPATMHEDNDKTSKVKWRLEPGVVGRLGDCDDGWCEFTVGERAGWVRQKSLWGAGEP</sequence>
<dbReference type="AlphaFoldDB" id="A0A844XTX6"/>
<organism evidence="2 3">
    <name type="scientific">Qipengyuania vulgaris</name>
    <dbReference type="NCBI Taxonomy" id="291985"/>
    <lineage>
        <taxon>Bacteria</taxon>
        <taxon>Pseudomonadati</taxon>
        <taxon>Pseudomonadota</taxon>
        <taxon>Alphaproteobacteria</taxon>
        <taxon>Sphingomonadales</taxon>
        <taxon>Erythrobacteraceae</taxon>
        <taxon>Qipengyuania</taxon>
    </lineage>
</organism>
<dbReference type="Gene3D" id="2.30.30.40">
    <property type="entry name" value="SH3 Domains"/>
    <property type="match status" value="1"/>
</dbReference>
<proteinExistence type="predicted"/>
<comment type="caution">
    <text evidence="2">The sequence shown here is derived from an EMBL/GenBank/DDBJ whole genome shotgun (WGS) entry which is preliminary data.</text>
</comment>
<dbReference type="Proteomes" id="UP000448199">
    <property type="component" value="Unassembled WGS sequence"/>
</dbReference>
<dbReference type="EMBL" id="WTYC01000004">
    <property type="protein sequence ID" value="MXO48593.1"/>
    <property type="molecule type" value="Genomic_DNA"/>
</dbReference>
<protein>
    <recommendedName>
        <fullName evidence="4">SH3b domain-containing protein</fullName>
    </recommendedName>
</protein>
<dbReference type="OrthoDB" id="9810773at2"/>
<reference evidence="2 3" key="1">
    <citation type="submission" date="2019-12" db="EMBL/GenBank/DDBJ databases">
        <title>Genomic-based taxomic classification of the family Erythrobacteraceae.</title>
        <authorList>
            <person name="Xu L."/>
        </authorList>
    </citation>
    <scope>NUCLEOTIDE SEQUENCE [LARGE SCALE GENOMIC DNA]</scope>
    <source>
        <strain evidence="2 3">DSM 17792</strain>
    </source>
</reference>
<evidence type="ECO:0008006" key="4">
    <source>
        <dbReference type="Google" id="ProtNLM"/>
    </source>
</evidence>
<keyword evidence="3" id="KW-1185">Reference proteome</keyword>
<feature type="signal peptide" evidence="1">
    <location>
        <begin position="1"/>
        <end position="19"/>
    </location>
</feature>
<feature type="chain" id="PRO_5032885921" description="SH3b domain-containing protein" evidence="1">
    <location>
        <begin position="20"/>
        <end position="153"/>
    </location>
</feature>
<dbReference type="InterPro" id="IPR010466">
    <property type="entry name" value="DUF1058"/>
</dbReference>
<name>A0A844XTX6_9SPHN</name>
<keyword evidence="1" id="KW-0732">Signal</keyword>
<dbReference type="Pfam" id="PF06347">
    <property type="entry name" value="SH3_4"/>
    <property type="match status" value="2"/>
</dbReference>
<evidence type="ECO:0000256" key="1">
    <source>
        <dbReference type="SAM" id="SignalP"/>
    </source>
</evidence>